<organism evidence="1 2">
    <name type="scientific">Dryococelus australis</name>
    <dbReference type="NCBI Taxonomy" id="614101"/>
    <lineage>
        <taxon>Eukaryota</taxon>
        <taxon>Metazoa</taxon>
        <taxon>Ecdysozoa</taxon>
        <taxon>Arthropoda</taxon>
        <taxon>Hexapoda</taxon>
        <taxon>Insecta</taxon>
        <taxon>Pterygota</taxon>
        <taxon>Neoptera</taxon>
        <taxon>Polyneoptera</taxon>
        <taxon>Phasmatodea</taxon>
        <taxon>Verophasmatodea</taxon>
        <taxon>Anareolatae</taxon>
        <taxon>Phasmatidae</taxon>
        <taxon>Eurycanthinae</taxon>
        <taxon>Dryococelus</taxon>
    </lineage>
</organism>
<comment type="caution">
    <text evidence="1">The sequence shown here is derived from an EMBL/GenBank/DDBJ whole genome shotgun (WGS) entry which is preliminary data.</text>
</comment>
<dbReference type="Proteomes" id="UP001159363">
    <property type="component" value="Chromosome X"/>
</dbReference>
<evidence type="ECO:0000313" key="1">
    <source>
        <dbReference type="EMBL" id="KAJ8887400.1"/>
    </source>
</evidence>
<dbReference type="EMBL" id="JARBHB010000004">
    <property type="protein sequence ID" value="KAJ8887400.1"/>
    <property type="molecule type" value="Genomic_DNA"/>
</dbReference>
<protein>
    <submittedName>
        <fullName evidence="1">Uncharacterized protein</fullName>
    </submittedName>
</protein>
<proteinExistence type="predicted"/>
<sequence length="361" mass="40150">MKTKKKEKSGYQITDSFGVCDKGNSKGYMDTDNDSFVLCLEARERQGPCCPAYQVRHRRYVHGSESARSVLVVRHLPTGLRCRWSVGFPRGSPVSPVFHSGAAPYLPRFTLIGSQDLNYMGIVPDDATSRGFIDLPFPLPLNSGAALYSPPFILIGSQDLNAKSSPNRSTQRLTRISNRGFLATEWSGEIWAPLKNEALRADAGETRLKWISAGPKGRSRVNPSTRGIVRQDSRVRKSGSEPAMKRTRFASMGGQRPSRHTFAAQASVGMSWLAFVYALNPPLHVMTLLSHMPARERNVAQARHPLAKAFDEIGKVCAKVSPQQTRKIRARIGPVNASQQTLISRYWPNVIFQNRPDENMD</sequence>
<reference evidence="1 2" key="1">
    <citation type="submission" date="2023-02" db="EMBL/GenBank/DDBJ databases">
        <title>LHISI_Scaffold_Assembly.</title>
        <authorList>
            <person name="Stuart O.P."/>
            <person name="Cleave R."/>
            <person name="Magrath M.J.L."/>
            <person name="Mikheyev A.S."/>
        </authorList>
    </citation>
    <scope>NUCLEOTIDE SEQUENCE [LARGE SCALE GENOMIC DNA]</scope>
    <source>
        <strain evidence="1">Daus_M_001</strain>
        <tissue evidence="1">Leg muscle</tissue>
    </source>
</reference>
<evidence type="ECO:0000313" key="2">
    <source>
        <dbReference type="Proteomes" id="UP001159363"/>
    </source>
</evidence>
<gene>
    <name evidence="1" type="ORF">PR048_013615</name>
</gene>
<keyword evidence="2" id="KW-1185">Reference proteome</keyword>
<name>A0ABQ9HSN8_9NEOP</name>
<accession>A0ABQ9HSN8</accession>